<sequence>MIAPGEGVPWTRKVAERWTPFRRLGLLLVPNTSGGPPLAAGAAPPCDPAEGDAPDA</sequence>
<dbReference type="Proteomes" id="UP000199550">
    <property type="component" value="Unassembled WGS sequence"/>
</dbReference>
<name>A0A1I4GE99_9RHOB</name>
<dbReference type="STRING" id="195913.SAMN04488004_11219"/>
<evidence type="ECO:0000313" key="3">
    <source>
        <dbReference type="Proteomes" id="UP000199550"/>
    </source>
</evidence>
<proteinExistence type="predicted"/>
<reference evidence="2 3" key="1">
    <citation type="submission" date="2016-10" db="EMBL/GenBank/DDBJ databases">
        <authorList>
            <person name="de Groot N.N."/>
        </authorList>
    </citation>
    <scope>NUCLEOTIDE SEQUENCE [LARGE SCALE GENOMIC DNA]</scope>
    <source>
        <strain evidence="2 3">DSM 16199</strain>
    </source>
</reference>
<evidence type="ECO:0000313" key="2">
    <source>
        <dbReference type="EMBL" id="SFL27627.1"/>
    </source>
</evidence>
<feature type="compositionally biased region" description="Low complexity" evidence="1">
    <location>
        <begin position="34"/>
        <end position="44"/>
    </location>
</feature>
<feature type="region of interest" description="Disordered" evidence="1">
    <location>
        <begin position="33"/>
        <end position="56"/>
    </location>
</feature>
<evidence type="ECO:0000256" key="1">
    <source>
        <dbReference type="SAM" id="MobiDB-lite"/>
    </source>
</evidence>
<gene>
    <name evidence="2" type="ORF">SAMN04488004_11219</name>
</gene>
<dbReference type="EMBL" id="FOTF01000012">
    <property type="protein sequence ID" value="SFL27627.1"/>
    <property type="molecule type" value="Genomic_DNA"/>
</dbReference>
<protein>
    <submittedName>
        <fullName evidence="2">Uncharacterized protein</fullName>
    </submittedName>
</protein>
<accession>A0A1I4GE99</accession>
<dbReference type="AlphaFoldDB" id="A0A1I4GE99"/>
<organism evidence="2 3">
    <name type="scientific">Loktanella salsilacus</name>
    <dbReference type="NCBI Taxonomy" id="195913"/>
    <lineage>
        <taxon>Bacteria</taxon>
        <taxon>Pseudomonadati</taxon>
        <taxon>Pseudomonadota</taxon>
        <taxon>Alphaproteobacteria</taxon>
        <taxon>Rhodobacterales</taxon>
        <taxon>Roseobacteraceae</taxon>
        <taxon>Loktanella</taxon>
    </lineage>
</organism>
<keyword evidence="3" id="KW-1185">Reference proteome</keyword>